<sequence length="150" mass="15491">MKRYFLFIILVTGLCSATYAQLPNVTAPATSSVANIGQMVTQLVGAIKPSSFTNAWSGEKANWMQKAQGAVSDASGLASSISSLAGFIKPGLFKKGFSAAGIADLAKNVTSLSGAAGLLKSFAGGLKPKAFNPEWKGQQSGWESALGMIQ</sequence>
<dbReference type="KEGG" id="fla:SY85_13930"/>
<dbReference type="RefSeq" id="WP_066405472.1">
    <property type="nucleotide sequence ID" value="NZ_CP011390.1"/>
</dbReference>
<evidence type="ECO:0000313" key="3">
    <source>
        <dbReference type="Proteomes" id="UP000077177"/>
    </source>
</evidence>
<proteinExistence type="predicted"/>
<protein>
    <recommendedName>
        <fullName evidence="4">DUF4197 domain-containing protein</fullName>
    </recommendedName>
</protein>
<dbReference type="AlphaFoldDB" id="A0A172TWN3"/>
<reference evidence="2 3" key="2">
    <citation type="journal article" date="2016" name="Int. J. Syst. Evol. Microbiol.">
        <title>Flavisolibacter tropicus sp. nov., isolated from tropical soil.</title>
        <authorList>
            <person name="Lee J.J."/>
            <person name="Kang M.S."/>
            <person name="Kim G.S."/>
            <person name="Lee C.S."/>
            <person name="Lim S."/>
            <person name="Lee J."/>
            <person name="Roh S.H."/>
            <person name="Kang H."/>
            <person name="Ha J.M."/>
            <person name="Bae S."/>
            <person name="Jung H.Y."/>
            <person name="Kim M.K."/>
        </authorList>
    </citation>
    <scope>NUCLEOTIDE SEQUENCE [LARGE SCALE GENOMIC DNA]</scope>
    <source>
        <strain evidence="2 3">LCS9</strain>
    </source>
</reference>
<feature type="signal peptide" evidence="1">
    <location>
        <begin position="1"/>
        <end position="20"/>
    </location>
</feature>
<dbReference type="Proteomes" id="UP000077177">
    <property type="component" value="Chromosome"/>
</dbReference>
<organism evidence="2 3">
    <name type="scientific">Flavisolibacter tropicus</name>
    <dbReference type="NCBI Taxonomy" id="1492898"/>
    <lineage>
        <taxon>Bacteria</taxon>
        <taxon>Pseudomonadati</taxon>
        <taxon>Bacteroidota</taxon>
        <taxon>Chitinophagia</taxon>
        <taxon>Chitinophagales</taxon>
        <taxon>Chitinophagaceae</taxon>
        <taxon>Flavisolibacter</taxon>
    </lineage>
</organism>
<dbReference type="EMBL" id="CP011390">
    <property type="protein sequence ID" value="ANE51440.1"/>
    <property type="molecule type" value="Genomic_DNA"/>
</dbReference>
<gene>
    <name evidence="2" type="ORF">SY85_13930</name>
</gene>
<evidence type="ECO:0000313" key="2">
    <source>
        <dbReference type="EMBL" id="ANE51440.1"/>
    </source>
</evidence>
<accession>A0A172TWN3</accession>
<name>A0A172TWN3_9BACT</name>
<feature type="chain" id="PRO_5008001290" description="DUF4197 domain-containing protein" evidence="1">
    <location>
        <begin position="21"/>
        <end position="150"/>
    </location>
</feature>
<keyword evidence="3" id="KW-1185">Reference proteome</keyword>
<dbReference type="OrthoDB" id="663058at2"/>
<keyword evidence="1" id="KW-0732">Signal</keyword>
<evidence type="ECO:0000256" key="1">
    <source>
        <dbReference type="SAM" id="SignalP"/>
    </source>
</evidence>
<reference evidence="3" key="1">
    <citation type="submission" date="2015-01" db="EMBL/GenBank/DDBJ databases">
        <title>Flavisolibacter sp./LCS9/ whole genome sequencing.</title>
        <authorList>
            <person name="Kim M.K."/>
            <person name="Srinivasan S."/>
            <person name="Lee J.-J."/>
        </authorList>
    </citation>
    <scope>NUCLEOTIDE SEQUENCE [LARGE SCALE GENOMIC DNA]</scope>
    <source>
        <strain evidence="3">LCS9</strain>
    </source>
</reference>
<evidence type="ECO:0008006" key="4">
    <source>
        <dbReference type="Google" id="ProtNLM"/>
    </source>
</evidence>